<organism evidence="1 2">
    <name type="scientific">Claviceps purpurea (strain 20.1)</name>
    <name type="common">Ergot fungus</name>
    <name type="synonym">Sphacelia segetum</name>
    <dbReference type="NCBI Taxonomy" id="1111077"/>
    <lineage>
        <taxon>Eukaryota</taxon>
        <taxon>Fungi</taxon>
        <taxon>Dikarya</taxon>
        <taxon>Ascomycota</taxon>
        <taxon>Pezizomycotina</taxon>
        <taxon>Sordariomycetes</taxon>
        <taxon>Hypocreomycetidae</taxon>
        <taxon>Hypocreales</taxon>
        <taxon>Clavicipitaceae</taxon>
        <taxon>Claviceps</taxon>
    </lineage>
</organism>
<evidence type="ECO:0000313" key="1">
    <source>
        <dbReference type="EMBL" id="CCE30292.1"/>
    </source>
</evidence>
<name>M1VVX7_CLAP2</name>
<sequence length="35" mass="3834">MKFHGFAVKMESLLEKGGLAGPLGQTLKIHEPRDP</sequence>
<dbReference type="VEuPathDB" id="FungiDB:CPUR_04140"/>
<keyword evidence="2" id="KW-1185">Reference proteome</keyword>
<dbReference type="HOGENOM" id="CLU_3368424_0_0_1"/>
<comment type="caution">
    <text evidence="1">The sequence shown here is derived from an EMBL/GenBank/DDBJ whole genome shotgun (WGS) entry which is preliminary data.</text>
</comment>
<proteinExistence type="predicted"/>
<dbReference type="AlphaFoldDB" id="M1VVX7"/>
<reference evidence="1 2" key="1">
    <citation type="journal article" date="2013" name="PLoS Genet.">
        <title>Plant-symbiotic fungi as chemical engineers: Multi-genome analysis of the Clavicipitaceae reveals dynamics of alkaloid loci.</title>
        <authorList>
            <person name="Schardl C.L."/>
            <person name="Young C.A."/>
            <person name="Hesse U."/>
            <person name="Amyotte S.G."/>
            <person name="Andreeva K."/>
            <person name="Calie P.J."/>
            <person name="Fleetwood D.J."/>
            <person name="Haws D.C."/>
            <person name="Moore N."/>
            <person name="Oeser B."/>
            <person name="Panaccione D.G."/>
            <person name="Schweri K.K."/>
            <person name="Voisey C.R."/>
            <person name="Farman M.L."/>
            <person name="Jaromczyk J.W."/>
            <person name="Roe B.A."/>
            <person name="O'Sullivan D.M."/>
            <person name="Scott B."/>
            <person name="Tudzynski P."/>
            <person name="An Z."/>
            <person name="Arnaoudova E.G."/>
            <person name="Bullock C.T."/>
            <person name="Charlton N.D."/>
            <person name="Chen L."/>
            <person name="Cox M."/>
            <person name="Dinkins R.D."/>
            <person name="Florea S."/>
            <person name="Glenn A.E."/>
            <person name="Gordon A."/>
            <person name="Gueldener U."/>
            <person name="Harris D.R."/>
            <person name="Hollin W."/>
            <person name="Jaromczyk J."/>
            <person name="Johnson R.D."/>
            <person name="Khan A.K."/>
            <person name="Leistner E."/>
            <person name="Leuchtmann A."/>
            <person name="Li C."/>
            <person name="Liu J."/>
            <person name="Liu J."/>
            <person name="Liu M."/>
            <person name="Mace W."/>
            <person name="Machado C."/>
            <person name="Nagabhyru P."/>
            <person name="Pan J."/>
            <person name="Schmid J."/>
            <person name="Sugawara K."/>
            <person name="Steiner U."/>
            <person name="Takach J.E."/>
            <person name="Tanaka E."/>
            <person name="Webb J.S."/>
            <person name="Wilson E.V."/>
            <person name="Wiseman J.L."/>
            <person name="Yoshida R."/>
            <person name="Zeng Z."/>
        </authorList>
    </citation>
    <scope>NUCLEOTIDE SEQUENCE [LARGE SCALE GENOMIC DNA]</scope>
    <source>
        <strain evidence="1 2">20.1</strain>
    </source>
</reference>
<evidence type="ECO:0000313" key="2">
    <source>
        <dbReference type="Proteomes" id="UP000016801"/>
    </source>
</evidence>
<protein>
    <submittedName>
        <fullName evidence="1">Uncharacterized protein</fullName>
    </submittedName>
</protein>
<dbReference type="EMBL" id="CAGA01000021">
    <property type="protein sequence ID" value="CCE30292.1"/>
    <property type="molecule type" value="Genomic_DNA"/>
</dbReference>
<dbReference type="Proteomes" id="UP000016801">
    <property type="component" value="Unassembled WGS sequence"/>
</dbReference>
<gene>
    <name evidence="1" type="ORF">CPUR_04140</name>
</gene>
<accession>M1VVX7</accession>